<dbReference type="OrthoDB" id="416741at2759"/>
<sequence>MLSIHAALQSSIQTYVEELEKAQQKHTAATGGEQGRDRSFWLEAPHPPKCLPDMVEAYVGAAFVDSGYDYGTVQEFFERHVRPYFEDMTLYDSFANRHPVTYMASRLAREYGCKEWRVLVREDAPDAEEAGAGCVTGTEMAAGVLVHGKVFAAARGARAGVTPRWRRRERRWRLWTRWGGRSLELGSGAIVVWRVAR</sequence>
<reference evidence="3" key="1">
    <citation type="submission" date="2022-11" db="EMBL/GenBank/DDBJ databases">
        <authorList>
            <person name="Scott C."/>
            <person name="Bruce N."/>
        </authorList>
    </citation>
    <scope>NUCLEOTIDE SEQUENCE</scope>
</reference>
<dbReference type="InterPro" id="IPR036389">
    <property type="entry name" value="RNase_III_sf"/>
</dbReference>
<proteinExistence type="predicted"/>
<gene>
    <name evidence="3" type="ORF">PPNO1_LOCUS2326</name>
</gene>
<dbReference type="GO" id="GO:0004525">
    <property type="term" value="F:ribonuclease III activity"/>
    <property type="evidence" value="ECO:0007669"/>
    <property type="project" value="InterPro"/>
</dbReference>
<accession>A0A9P1GZ74</accession>
<name>A0A9P1GZ74_9PEZI</name>
<evidence type="ECO:0000313" key="4">
    <source>
        <dbReference type="Proteomes" id="UP000838763"/>
    </source>
</evidence>
<dbReference type="GO" id="GO:0006396">
    <property type="term" value="P:RNA processing"/>
    <property type="evidence" value="ECO:0007669"/>
    <property type="project" value="InterPro"/>
</dbReference>
<dbReference type="SUPFAM" id="SSF69065">
    <property type="entry name" value="RNase III domain-like"/>
    <property type="match status" value="1"/>
</dbReference>
<dbReference type="AlphaFoldDB" id="A0A9P1GZ74"/>
<evidence type="ECO:0000256" key="1">
    <source>
        <dbReference type="ARBA" id="ARBA00022884"/>
    </source>
</evidence>
<dbReference type="Pfam" id="PF24995">
    <property type="entry name" value="DSRM_2"/>
    <property type="match status" value="1"/>
</dbReference>
<protein>
    <recommendedName>
        <fullName evidence="2">dsRNA binding domain-containing protein</fullName>
    </recommendedName>
</protein>
<dbReference type="Proteomes" id="UP000838763">
    <property type="component" value="Unassembled WGS sequence"/>
</dbReference>
<comment type="caution">
    <text evidence="3">The sequence shown here is derived from an EMBL/GenBank/DDBJ whole genome shotgun (WGS) entry which is preliminary data.</text>
</comment>
<feature type="domain" description="dsRNA binding" evidence="2">
    <location>
        <begin position="91"/>
        <end position="157"/>
    </location>
</feature>
<keyword evidence="4" id="KW-1185">Reference proteome</keyword>
<dbReference type="EMBL" id="CALLCH030000005">
    <property type="protein sequence ID" value="CAI4212568.1"/>
    <property type="molecule type" value="Genomic_DNA"/>
</dbReference>
<keyword evidence="1" id="KW-0694">RNA-binding</keyword>
<evidence type="ECO:0000313" key="3">
    <source>
        <dbReference type="EMBL" id="CAI4212568.1"/>
    </source>
</evidence>
<dbReference type="InterPro" id="IPR056755">
    <property type="entry name" value="DSRM_2"/>
</dbReference>
<evidence type="ECO:0000259" key="2">
    <source>
        <dbReference type="Pfam" id="PF24995"/>
    </source>
</evidence>
<dbReference type="GO" id="GO:0003723">
    <property type="term" value="F:RNA binding"/>
    <property type="evidence" value="ECO:0007669"/>
    <property type="project" value="UniProtKB-KW"/>
</dbReference>
<organism evidence="3 4">
    <name type="scientific">Parascedosporium putredinis</name>
    <dbReference type="NCBI Taxonomy" id="1442378"/>
    <lineage>
        <taxon>Eukaryota</taxon>
        <taxon>Fungi</taxon>
        <taxon>Dikarya</taxon>
        <taxon>Ascomycota</taxon>
        <taxon>Pezizomycotina</taxon>
        <taxon>Sordariomycetes</taxon>
        <taxon>Hypocreomycetidae</taxon>
        <taxon>Microascales</taxon>
        <taxon>Microascaceae</taxon>
        <taxon>Parascedosporium</taxon>
    </lineage>
</organism>
<dbReference type="Gene3D" id="1.10.1520.10">
    <property type="entry name" value="Ribonuclease III domain"/>
    <property type="match status" value="1"/>
</dbReference>